<evidence type="ECO:0000256" key="1">
    <source>
        <dbReference type="SAM" id="MobiDB-lite"/>
    </source>
</evidence>
<proteinExistence type="predicted"/>
<sequence>MRTAGAAGELARALAPWPRPSAQGTRKARSQRFDSMIGLMTSTPIARPAPETHPARRVNQPTNT</sequence>
<feature type="compositionally biased region" description="Low complexity" evidence="1">
    <location>
        <begin position="1"/>
        <end position="15"/>
    </location>
</feature>
<comment type="caution">
    <text evidence="2">The sequence shown here is derived from an EMBL/GenBank/DDBJ whole genome shotgun (WGS) entry which is preliminary data.</text>
</comment>
<dbReference type="EMBL" id="BAAABW010000026">
    <property type="protein sequence ID" value="GAA0363562.1"/>
    <property type="molecule type" value="Genomic_DNA"/>
</dbReference>
<accession>A0ABP3H8S3</accession>
<protein>
    <submittedName>
        <fullName evidence="2">Uncharacterized protein</fullName>
    </submittedName>
</protein>
<feature type="region of interest" description="Disordered" evidence="1">
    <location>
        <begin position="42"/>
        <end position="64"/>
    </location>
</feature>
<feature type="region of interest" description="Disordered" evidence="1">
    <location>
        <begin position="1"/>
        <end position="30"/>
    </location>
</feature>
<reference evidence="3" key="1">
    <citation type="journal article" date="2019" name="Int. J. Syst. Evol. Microbiol.">
        <title>The Global Catalogue of Microorganisms (GCM) 10K type strain sequencing project: providing services to taxonomists for standard genome sequencing and annotation.</title>
        <authorList>
            <consortium name="The Broad Institute Genomics Platform"/>
            <consortium name="The Broad Institute Genome Sequencing Center for Infectious Disease"/>
            <person name="Wu L."/>
            <person name="Ma J."/>
        </authorList>
    </citation>
    <scope>NUCLEOTIDE SEQUENCE [LARGE SCALE GENOMIC DNA]</scope>
    <source>
        <strain evidence="3">JCM 4565</strain>
    </source>
</reference>
<evidence type="ECO:0000313" key="3">
    <source>
        <dbReference type="Proteomes" id="UP001500063"/>
    </source>
</evidence>
<keyword evidence="3" id="KW-1185">Reference proteome</keyword>
<evidence type="ECO:0000313" key="2">
    <source>
        <dbReference type="EMBL" id="GAA0363562.1"/>
    </source>
</evidence>
<dbReference type="Proteomes" id="UP001500063">
    <property type="component" value="Unassembled WGS sequence"/>
</dbReference>
<gene>
    <name evidence="2" type="ORF">GCM10010319_46660</name>
</gene>
<organism evidence="2 3">
    <name type="scientific">Streptomyces blastmyceticus</name>
    <dbReference type="NCBI Taxonomy" id="68180"/>
    <lineage>
        <taxon>Bacteria</taxon>
        <taxon>Bacillati</taxon>
        <taxon>Actinomycetota</taxon>
        <taxon>Actinomycetes</taxon>
        <taxon>Kitasatosporales</taxon>
        <taxon>Streptomycetaceae</taxon>
        <taxon>Streptomyces</taxon>
    </lineage>
</organism>
<name>A0ABP3H8S3_9ACTN</name>